<dbReference type="InterPro" id="IPR006657">
    <property type="entry name" value="MoPterin_dinucl-bd_dom"/>
</dbReference>
<dbReference type="Proteomes" id="UP000198284">
    <property type="component" value="Unassembled WGS sequence"/>
</dbReference>
<dbReference type="SUPFAM" id="SSF50692">
    <property type="entry name" value="ADC-like"/>
    <property type="match status" value="1"/>
</dbReference>
<keyword evidence="1" id="KW-0004">4Fe-4S</keyword>
<evidence type="ECO:0000313" key="7">
    <source>
        <dbReference type="Proteomes" id="UP000198284"/>
    </source>
</evidence>
<dbReference type="Gene3D" id="3.40.50.740">
    <property type="match status" value="1"/>
</dbReference>
<dbReference type="Gene3D" id="2.20.25.90">
    <property type="entry name" value="ADC-like domains"/>
    <property type="match status" value="1"/>
</dbReference>
<dbReference type="InterPro" id="IPR009010">
    <property type="entry name" value="Asp_de-COase-like_dom_sf"/>
</dbReference>
<keyword evidence="7" id="KW-1185">Reference proteome</keyword>
<dbReference type="OrthoDB" id="9810782at2"/>
<keyword evidence="2" id="KW-0479">Metal-binding</keyword>
<dbReference type="Gene3D" id="3.40.228.10">
    <property type="entry name" value="Dimethylsulfoxide Reductase, domain 2"/>
    <property type="match status" value="1"/>
</dbReference>
<proteinExistence type="predicted"/>
<keyword evidence="4" id="KW-0411">Iron-sulfur</keyword>
<dbReference type="Gene3D" id="2.40.40.20">
    <property type="match status" value="1"/>
</dbReference>
<dbReference type="Pfam" id="PF04879">
    <property type="entry name" value="Molybdop_Fe4S4"/>
    <property type="match status" value="1"/>
</dbReference>
<evidence type="ECO:0000256" key="1">
    <source>
        <dbReference type="ARBA" id="ARBA00022485"/>
    </source>
</evidence>
<evidence type="ECO:0000313" key="6">
    <source>
        <dbReference type="EMBL" id="SNS50179.1"/>
    </source>
</evidence>
<dbReference type="SMART" id="SM00926">
    <property type="entry name" value="Molybdop_Fe4S4"/>
    <property type="match status" value="1"/>
</dbReference>
<dbReference type="GO" id="GO:0051539">
    <property type="term" value="F:4 iron, 4 sulfur cluster binding"/>
    <property type="evidence" value="ECO:0007669"/>
    <property type="project" value="UniProtKB-KW"/>
</dbReference>
<accession>A0A239EZX1</accession>
<reference evidence="6 7" key="1">
    <citation type="submission" date="2017-06" db="EMBL/GenBank/DDBJ databases">
        <authorList>
            <person name="Kim H.J."/>
            <person name="Triplett B.A."/>
        </authorList>
    </citation>
    <scope>NUCLEOTIDE SEQUENCE [LARGE SCALE GENOMIC DNA]</scope>
    <source>
        <strain evidence="6 7">U15</strain>
    </source>
</reference>
<dbReference type="RefSeq" id="WP_089398612.1">
    <property type="nucleotide sequence ID" value="NZ_FZOT01000003.1"/>
</dbReference>
<dbReference type="GO" id="GO:0046872">
    <property type="term" value="F:metal ion binding"/>
    <property type="evidence" value="ECO:0007669"/>
    <property type="project" value="UniProtKB-KW"/>
</dbReference>
<organism evidence="6 7">
    <name type="scientific">Noviherbaspirillum humi</name>
    <dbReference type="NCBI Taxonomy" id="1688639"/>
    <lineage>
        <taxon>Bacteria</taxon>
        <taxon>Pseudomonadati</taxon>
        <taxon>Pseudomonadota</taxon>
        <taxon>Betaproteobacteria</taxon>
        <taxon>Burkholderiales</taxon>
        <taxon>Oxalobacteraceae</taxon>
        <taxon>Noviherbaspirillum</taxon>
    </lineage>
</organism>
<dbReference type="SUPFAM" id="SSF53706">
    <property type="entry name" value="Formate dehydrogenase/DMSO reductase, domains 1-3"/>
    <property type="match status" value="1"/>
</dbReference>
<dbReference type="PANTHER" id="PTHR43105">
    <property type="entry name" value="RESPIRATORY NITRATE REDUCTASE"/>
    <property type="match status" value="1"/>
</dbReference>
<dbReference type="InterPro" id="IPR050123">
    <property type="entry name" value="Prok_molybdopt-oxidoreductase"/>
</dbReference>
<dbReference type="InterPro" id="IPR006963">
    <property type="entry name" value="Mopterin_OxRdtase_4Fe-4S_dom"/>
</dbReference>
<dbReference type="Pfam" id="PF01568">
    <property type="entry name" value="Molydop_binding"/>
    <property type="match status" value="1"/>
</dbReference>
<dbReference type="GO" id="GO:0045333">
    <property type="term" value="P:cellular respiration"/>
    <property type="evidence" value="ECO:0007669"/>
    <property type="project" value="UniProtKB-ARBA"/>
</dbReference>
<dbReference type="CDD" id="cd00508">
    <property type="entry name" value="MopB_CT_Fdh-Nap-like"/>
    <property type="match status" value="1"/>
</dbReference>
<evidence type="ECO:0000259" key="5">
    <source>
        <dbReference type="PROSITE" id="PS51669"/>
    </source>
</evidence>
<dbReference type="GO" id="GO:0043546">
    <property type="term" value="F:molybdopterin cofactor binding"/>
    <property type="evidence" value="ECO:0007669"/>
    <property type="project" value="InterPro"/>
</dbReference>
<dbReference type="EMBL" id="FZOT01000003">
    <property type="protein sequence ID" value="SNS50179.1"/>
    <property type="molecule type" value="Genomic_DNA"/>
</dbReference>
<dbReference type="Pfam" id="PF00384">
    <property type="entry name" value="Molybdopterin"/>
    <property type="match status" value="1"/>
</dbReference>
<dbReference type="GO" id="GO:1990204">
    <property type="term" value="C:oxidoreductase complex"/>
    <property type="evidence" value="ECO:0007669"/>
    <property type="project" value="UniProtKB-ARBA"/>
</dbReference>
<evidence type="ECO:0000256" key="3">
    <source>
        <dbReference type="ARBA" id="ARBA00023004"/>
    </source>
</evidence>
<dbReference type="CDD" id="cd02754">
    <property type="entry name" value="MopB_Nitrate-R-NapA-like"/>
    <property type="match status" value="1"/>
</dbReference>
<evidence type="ECO:0000256" key="4">
    <source>
        <dbReference type="ARBA" id="ARBA00023014"/>
    </source>
</evidence>
<protein>
    <submittedName>
        <fullName evidence="6">Molybdopterin oxidoreductase Fe4S4 domain-containing protein</fullName>
    </submittedName>
</protein>
<feature type="domain" description="4Fe-4S Mo/W bis-MGD-type" evidence="5">
    <location>
        <begin position="37"/>
        <end position="93"/>
    </location>
</feature>
<dbReference type="PROSITE" id="PS51669">
    <property type="entry name" value="4FE4S_MOW_BIS_MGD"/>
    <property type="match status" value="1"/>
</dbReference>
<name>A0A239EZX1_9BURK</name>
<dbReference type="PANTHER" id="PTHR43105:SF10">
    <property type="entry name" value="NADH-QUINONE OXIDOREDUCTASE SUBUNIT G"/>
    <property type="match status" value="1"/>
</dbReference>
<dbReference type="AlphaFoldDB" id="A0A239EZX1"/>
<evidence type="ECO:0000256" key="2">
    <source>
        <dbReference type="ARBA" id="ARBA00022723"/>
    </source>
</evidence>
<gene>
    <name evidence="6" type="ORF">SAMN06265795_103103</name>
</gene>
<dbReference type="InterPro" id="IPR006656">
    <property type="entry name" value="Mopterin_OxRdtase"/>
</dbReference>
<dbReference type="GO" id="GO:0016491">
    <property type="term" value="F:oxidoreductase activity"/>
    <property type="evidence" value="ECO:0007669"/>
    <property type="project" value="InterPro"/>
</dbReference>
<sequence length="963" mass="106432">MTTTRDSIADIWGDRTPYGPDSAWPVRVDQRTVEEPQQWVQSACVLCSNGCGCDIGVKDGRIVGVRGRAEDVVNRGRLGPKGLHGWEANNSADRLLTPLIRQGGRLQPATWDDAMALIVQKAREAKEKYSAGALGFYTSGQLFLEEYYTLGVIGKAGLGTPHMDGNTRLCTATAAAALKETFGSDGQPGTYFDIDATDCILMTGHNMSATDTVLWTRVLDRRRGPQPPKLIVIDPRATMTAREADLHLAPRLGTNVAVLNGLLHLLIARGYADTEFLERHTIGFARLKQVVAEYPPEAVARISGVPAADLMRAAEMIGSSGKLLSTCLQGVYQSNQATAAAVQVNNINLVLGRIGRPGCGILQMNGQPTSQNTREAGADGDLPAFRNWDNIEHIQELARLWNVDPAIIPHWTPPTHSLQIFRYCETGSIRFLWIQATNPAVSLPNLDRVRKILRQPELFVVVQDAFMTETAELADVVLPTALWGEKTGCFTNVDRTVHISHKAVEPPGQARSDLDIFLDFARRMDLRDKDGQPLIPWTTPEQAFEAWKACTRGRPCDYTGLSYAKLSRGSGICWPCNEAHPEGNHYPYQSLVFPTDPDVCESYGHDLTTGGMVSEQAYRAMNPAGRAILKAAHYKPPVETADDAYPFFLTTGRLVYHFHTRTKTGRAAALAQAAPDDFLQISLEDAQRLGIQDDDWVRITSRRGRVEARARIGDIPPGEVFMPFHYGYWDSPGHARAANEITLYEWDPVSKQPHYKYAAVKVERIDAPSVAQPQEVSLNPLGEPARSGLAEATAEIKEALARGVAEVKPKRAHVADYIGLLQESERRLVKGFEQARATHPDEPDIGPLCALFASWSQESAQALDPFVARYGERREGEPERLDQALLVQRSQGGFDMLRDLHDLWLMVNESLISLDALEQAARSLHDKAFEEAITSIREKNSRQATWLRTRIRQAAPQTLVVPS</sequence>
<keyword evidence="3" id="KW-0408">Iron</keyword>